<evidence type="ECO:0000259" key="13">
    <source>
        <dbReference type="PROSITE" id="PS51846"/>
    </source>
</evidence>
<evidence type="ECO:0000256" key="11">
    <source>
        <dbReference type="SAM" id="Phobius"/>
    </source>
</evidence>
<dbReference type="Gene3D" id="3.10.580.10">
    <property type="entry name" value="CBS-domain"/>
    <property type="match status" value="1"/>
</dbReference>
<dbReference type="Pfam" id="PF00571">
    <property type="entry name" value="CBS"/>
    <property type="match status" value="2"/>
</dbReference>
<evidence type="ECO:0000256" key="2">
    <source>
        <dbReference type="ARBA" id="ARBA00006337"/>
    </source>
</evidence>
<dbReference type="InterPro" id="IPR002550">
    <property type="entry name" value="CNNM"/>
</dbReference>
<accession>A0ABU2Y701</accession>
<dbReference type="RefSeq" id="WP_311594068.1">
    <property type="nucleotide sequence ID" value="NZ_JAVRHV010000007.1"/>
</dbReference>
<keyword evidence="5" id="KW-0677">Repeat</keyword>
<keyword evidence="3" id="KW-1003">Cell membrane</keyword>
<evidence type="ECO:0000259" key="12">
    <source>
        <dbReference type="PROSITE" id="PS51371"/>
    </source>
</evidence>
<keyword evidence="7 9" id="KW-0129">CBS domain</keyword>
<dbReference type="InterPro" id="IPR005170">
    <property type="entry name" value="Transptr-assoc_dom"/>
</dbReference>
<dbReference type="InterPro" id="IPR000644">
    <property type="entry name" value="CBS_dom"/>
</dbReference>
<dbReference type="InterPro" id="IPR044751">
    <property type="entry name" value="Ion_transp-like_CBS"/>
</dbReference>
<organism evidence="14 15">
    <name type="scientific">Urechidicola vernalis</name>
    <dbReference type="NCBI Taxonomy" id="3075600"/>
    <lineage>
        <taxon>Bacteria</taxon>
        <taxon>Pseudomonadati</taxon>
        <taxon>Bacteroidota</taxon>
        <taxon>Flavobacteriia</taxon>
        <taxon>Flavobacteriales</taxon>
        <taxon>Flavobacteriaceae</taxon>
        <taxon>Urechidicola</taxon>
    </lineage>
</organism>
<keyword evidence="15" id="KW-1185">Reference proteome</keyword>
<evidence type="ECO:0000256" key="3">
    <source>
        <dbReference type="ARBA" id="ARBA00022475"/>
    </source>
</evidence>
<keyword evidence="6 10" id="KW-1133">Transmembrane helix</keyword>
<reference evidence="14 15" key="1">
    <citation type="submission" date="2023-09" db="EMBL/GenBank/DDBJ databases">
        <authorList>
            <person name="Rey-Velasco X."/>
        </authorList>
    </citation>
    <scope>NUCLEOTIDE SEQUENCE [LARGE SCALE GENOMIC DNA]</scope>
    <source>
        <strain evidence="14 15">P050</strain>
    </source>
</reference>
<evidence type="ECO:0000256" key="1">
    <source>
        <dbReference type="ARBA" id="ARBA00004651"/>
    </source>
</evidence>
<comment type="similarity">
    <text evidence="2">Belongs to the UPF0053 family.</text>
</comment>
<evidence type="ECO:0000256" key="10">
    <source>
        <dbReference type="PROSITE-ProRule" id="PRU01193"/>
    </source>
</evidence>
<dbReference type="Gene3D" id="3.30.465.10">
    <property type="match status" value="1"/>
</dbReference>
<feature type="transmembrane region" description="Helical" evidence="11">
    <location>
        <begin position="151"/>
        <end position="174"/>
    </location>
</feature>
<comment type="subcellular location">
    <subcellularLocation>
        <location evidence="1">Cell membrane</location>
        <topology evidence="1">Multi-pass membrane protein</topology>
    </subcellularLocation>
</comment>
<name>A0ABU2Y701_9FLAO</name>
<dbReference type="InterPro" id="IPR016169">
    <property type="entry name" value="FAD-bd_PCMH_sub2"/>
</dbReference>
<gene>
    <name evidence="14" type="primary">gldE</name>
    <name evidence="14" type="ORF">RM519_12045</name>
</gene>
<comment type="caution">
    <text evidence="14">The sequence shown here is derived from an EMBL/GenBank/DDBJ whole genome shotgun (WGS) entry which is preliminary data.</text>
</comment>
<dbReference type="EMBL" id="JAVRHV010000007">
    <property type="protein sequence ID" value="MDT0553983.1"/>
    <property type="molecule type" value="Genomic_DNA"/>
</dbReference>
<dbReference type="PROSITE" id="PS51846">
    <property type="entry name" value="CNNM"/>
    <property type="match status" value="1"/>
</dbReference>
<keyword evidence="8 10" id="KW-0472">Membrane</keyword>
<dbReference type="SUPFAM" id="SSF56176">
    <property type="entry name" value="FAD-binding/transporter-associated domain-like"/>
    <property type="match status" value="1"/>
</dbReference>
<dbReference type="InterPro" id="IPR046342">
    <property type="entry name" value="CBS_dom_sf"/>
</dbReference>
<feature type="domain" description="CNNM transmembrane" evidence="13">
    <location>
        <begin position="16"/>
        <end position="212"/>
    </location>
</feature>
<dbReference type="InterPro" id="IPR036318">
    <property type="entry name" value="FAD-bd_PCMH-like_sf"/>
</dbReference>
<dbReference type="Pfam" id="PF01595">
    <property type="entry name" value="CNNM"/>
    <property type="match status" value="1"/>
</dbReference>
<evidence type="ECO:0000256" key="8">
    <source>
        <dbReference type="ARBA" id="ARBA00023136"/>
    </source>
</evidence>
<dbReference type="PROSITE" id="PS51371">
    <property type="entry name" value="CBS"/>
    <property type="match status" value="2"/>
</dbReference>
<dbReference type="InterPro" id="IPR019862">
    <property type="entry name" value="Motility-assoc_prot_GldE"/>
</dbReference>
<evidence type="ECO:0000313" key="14">
    <source>
        <dbReference type="EMBL" id="MDT0553983.1"/>
    </source>
</evidence>
<evidence type="ECO:0000256" key="4">
    <source>
        <dbReference type="ARBA" id="ARBA00022692"/>
    </source>
</evidence>
<evidence type="ECO:0000256" key="9">
    <source>
        <dbReference type="PROSITE-ProRule" id="PRU00703"/>
    </source>
</evidence>
<evidence type="ECO:0000313" key="15">
    <source>
        <dbReference type="Proteomes" id="UP001252186"/>
    </source>
</evidence>
<keyword evidence="4 10" id="KW-0812">Transmembrane</keyword>
<feature type="domain" description="CBS" evidence="12">
    <location>
        <begin position="231"/>
        <end position="293"/>
    </location>
</feature>
<evidence type="ECO:0000256" key="7">
    <source>
        <dbReference type="ARBA" id="ARBA00023122"/>
    </source>
</evidence>
<dbReference type="SUPFAM" id="SSF54631">
    <property type="entry name" value="CBS-domain pair"/>
    <property type="match status" value="1"/>
</dbReference>
<evidence type="ECO:0000256" key="5">
    <source>
        <dbReference type="ARBA" id="ARBA00022737"/>
    </source>
</evidence>
<feature type="transmembrane region" description="Helical" evidence="11">
    <location>
        <begin position="76"/>
        <end position="98"/>
    </location>
</feature>
<dbReference type="CDD" id="cd04590">
    <property type="entry name" value="CBS_pair_CorC_HlyC_assoc"/>
    <property type="match status" value="1"/>
</dbReference>
<sequence>MDPEPASLQLIPETIFTGIFILKLASILILLVCSAFISGAEVAFFSLSQTELEKAKESKSKRQKQVVTFLEKPKKLLATILVTNNFVNILIVLIFAYLSEDLFRNLNYSIDLYFFNLSVRFILEVVLITFLILLFGEVLPKVYANRNSLKFASFMVVPIKGLSVVFTPISLPLMKMTNLIERRLGQKNSKFSVETLSQALELTSDNATTEDEQKILEGIVSFGNTETIQIMKPRIDVFAISDTESFEKVVSEIVKHGFSRNPVYHESIDEIVGVLYAKDLLLHLDKKNFKWQSLLREVIFVPENKKLDDLLKEFQEKKIHLAVVVDEYGGTSGIVTLEDIIEEIVGDITDEFDDDDLSYSKLDANNYVFEGKTSIKDFSKVIGIEEELFEEEKGETETLAGFILEVSGKFPKVKEVIKFRQLSFKIEAMDKRRVKRIKVTINRKLDEN</sequence>
<dbReference type="SMART" id="SM00116">
    <property type="entry name" value="CBS"/>
    <property type="match status" value="2"/>
</dbReference>
<protein>
    <submittedName>
        <fullName evidence="14">Gliding motility-associated protein GldE</fullName>
    </submittedName>
</protein>
<dbReference type="PANTHER" id="PTHR22777:SF32">
    <property type="entry name" value="UPF0053 INNER MEMBRANE PROTEIN YFJD"/>
    <property type="match status" value="1"/>
</dbReference>
<dbReference type="Proteomes" id="UP001252186">
    <property type="component" value="Unassembled WGS sequence"/>
</dbReference>
<dbReference type="Pfam" id="PF03471">
    <property type="entry name" value="CorC_HlyC"/>
    <property type="match status" value="1"/>
</dbReference>
<dbReference type="PANTHER" id="PTHR22777">
    <property type="entry name" value="HEMOLYSIN-RELATED"/>
    <property type="match status" value="1"/>
</dbReference>
<feature type="domain" description="CBS" evidence="12">
    <location>
        <begin position="294"/>
        <end position="351"/>
    </location>
</feature>
<proteinExistence type="inferred from homology"/>
<evidence type="ECO:0000256" key="6">
    <source>
        <dbReference type="ARBA" id="ARBA00022989"/>
    </source>
</evidence>
<feature type="transmembrane region" description="Helical" evidence="11">
    <location>
        <begin position="118"/>
        <end position="139"/>
    </location>
</feature>
<dbReference type="NCBIfam" id="TIGR03520">
    <property type="entry name" value="GldE"/>
    <property type="match status" value="1"/>
</dbReference>
<dbReference type="SMART" id="SM01091">
    <property type="entry name" value="CorC_HlyC"/>
    <property type="match status" value="1"/>
</dbReference>
<feature type="transmembrane region" description="Helical" evidence="11">
    <location>
        <begin position="20"/>
        <end position="47"/>
    </location>
</feature>